<dbReference type="Proteomes" id="UP000717996">
    <property type="component" value="Unassembled WGS sequence"/>
</dbReference>
<evidence type="ECO:0000313" key="12">
    <source>
        <dbReference type="EMBL" id="KAG1544926.1"/>
    </source>
</evidence>
<comment type="catalytic activity">
    <reaction evidence="8">
        <text>an N-acyl-L-alpha-aminoacyl-tRNA + H2O = an N-acyl-L-amino acid + a tRNA + H(+)</text>
        <dbReference type="Rhea" id="RHEA:54448"/>
        <dbReference type="Rhea" id="RHEA-COMP:10123"/>
        <dbReference type="Rhea" id="RHEA-COMP:13883"/>
        <dbReference type="ChEBI" id="CHEBI:15377"/>
        <dbReference type="ChEBI" id="CHEBI:15378"/>
        <dbReference type="ChEBI" id="CHEBI:59874"/>
        <dbReference type="ChEBI" id="CHEBI:78442"/>
        <dbReference type="ChEBI" id="CHEBI:138191"/>
        <dbReference type="EC" id="3.1.1.29"/>
    </reaction>
</comment>
<feature type="region of interest" description="Disordered" evidence="11">
    <location>
        <begin position="608"/>
        <end position="631"/>
    </location>
</feature>
<reference evidence="12" key="1">
    <citation type="journal article" date="2020" name="Microb. Genom.">
        <title>Genetic diversity of clinical and environmental Mucorales isolates obtained from an investigation of mucormycosis cases among solid organ transplant recipients.</title>
        <authorList>
            <person name="Nguyen M.H."/>
            <person name="Kaul D."/>
            <person name="Muto C."/>
            <person name="Cheng S.J."/>
            <person name="Richter R.A."/>
            <person name="Bruno V.M."/>
            <person name="Liu G."/>
            <person name="Beyhan S."/>
            <person name="Sundermann A.J."/>
            <person name="Mounaud S."/>
            <person name="Pasculle A.W."/>
            <person name="Nierman W.C."/>
            <person name="Driscoll E."/>
            <person name="Cumbie R."/>
            <person name="Clancy C.J."/>
            <person name="Dupont C.L."/>
        </authorList>
    </citation>
    <scope>NUCLEOTIDE SEQUENCE</scope>
    <source>
        <strain evidence="12">GL16</strain>
    </source>
</reference>
<keyword evidence="6" id="KW-0378">Hydrolase</keyword>
<keyword evidence="3 10" id="KW-0808">Transferase</keyword>
<dbReference type="Pfam" id="PF02005">
    <property type="entry name" value="TRM"/>
    <property type="match status" value="1"/>
</dbReference>
<evidence type="ECO:0000256" key="6">
    <source>
        <dbReference type="ARBA" id="ARBA00022801"/>
    </source>
</evidence>
<keyword evidence="4 10" id="KW-0949">S-adenosyl-L-methionine</keyword>
<comment type="caution">
    <text evidence="12">The sequence shown here is derived from an EMBL/GenBank/DDBJ whole genome shotgun (WGS) entry which is preliminary data.</text>
</comment>
<evidence type="ECO:0000256" key="10">
    <source>
        <dbReference type="PROSITE-ProRule" id="PRU00958"/>
    </source>
</evidence>
<dbReference type="Gene3D" id="3.40.1490.10">
    <property type="entry name" value="Bit1"/>
    <property type="match status" value="1"/>
</dbReference>
<dbReference type="InterPro" id="IPR029063">
    <property type="entry name" value="SAM-dependent_MTases_sf"/>
</dbReference>
<dbReference type="PANTHER" id="PTHR10631:SF3">
    <property type="entry name" value="TRNA (GUANINE(26)-N(2))-DIMETHYLTRANSFERASE"/>
    <property type="match status" value="1"/>
</dbReference>
<dbReference type="PROSITE" id="PS51626">
    <property type="entry name" value="SAM_MT_TRM1"/>
    <property type="match status" value="1"/>
</dbReference>
<dbReference type="GO" id="GO:0000049">
    <property type="term" value="F:tRNA binding"/>
    <property type="evidence" value="ECO:0007669"/>
    <property type="project" value="UniProtKB-UniRule"/>
</dbReference>
<evidence type="ECO:0000256" key="11">
    <source>
        <dbReference type="SAM" id="MobiDB-lite"/>
    </source>
</evidence>
<dbReference type="AlphaFoldDB" id="A0A9P6YDM9"/>
<evidence type="ECO:0000256" key="4">
    <source>
        <dbReference type="ARBA" id="ARBA00022691"/>
    </source>
</evidence>
<dbReference type="GO" id="GO:0160104">
    <property type="term" value="F:tRNA (guanine(26)-N2)-dimethyltransferase activity"/>
    <property type="evidence" value="ECO:0007669"/>
    <property type="project" value="UniProtKB-UniRule"/>
</dbReference>
<dbReference type="InterPro" id="IPR002905">
    <property type="entry name" value="Trm1"/>
</dbReference>
<dbReference type="GO" id="GO:0005634">
    <property type="term" value="C:nucleus"/>
    <property type="evidence" value="ECO:0007669"/>
    <property type="project" value="TreeGrafter"/>
</dbReference>
<dbReference type="EMBL" id="JAANIT010000730">
    <property type="protein sequence ID" value="KAG1544926.1"/>
    <property type="molecule type" value="Genomic_DNA"/>
</dbReference>
<evidence type="ECO:0000313" key="13">
    <source>
        <dbReference type="Proteomes" id="UP000717996"/>
    </source>
</evidence>
<sequence>MSSVSAVAAAAAEPLTMFIVVRKDLAKKLQWPAGSVMTQACHAATAILHLTREDQNTKEYLDDLDNMHKVVLETKNENSLEKLAEVLSIHQVPFKKWIEQPENIPTALATAPLRVKAMSATEDIDITQYNTVTEGKATILFPKHNEVFYNPVQQFNRDMSIAAIRTWSEIYNNEKAERVEKKLSRNKDEKSRIALENTLDKIKNSNNFTILEALGASGLRSIRYAKEIPKLKQVVCNDIEIDAMEAIKRNVKYNGLTEELVKPNHGDAMRVMYDMVGKNEKFDVVDLDPYGSAAPFVDGAVQAVADGGLLCVTCTDLAILTGSMHPETCFGKYGGMPLKGMFAHEMALRLVLQQLQTSAGRYKRYIVPLVSCSIDFYLRVFVRVFTSPQEVKKSASKMAIVYECSGCHAFSVQPLGKVSLKDNGAERHTPATGPVVNSLCEHCNFTHHIGGPAWGANIHDEEFVTKMLQHVKENEENYGTSARMKGMLTVIKEEVKTPFYWTLAGLCGTIHCNSMPMLDLYSAILNAGYNVSSSHCGRQTVKTNAPASVMWDIMRAWVKKNPVVMKNIAENSPARAILNKEPTIEVDFNRHPKAVAESKSEHLVRYQVNPTPNWGPKARAGQKRKTDEQVF</sequence>
<dbReference type="EC" id="2.1.1.216" evidence="10"/>
<evidence type="ECO:0000256" key="5">
    <source>
        <dbReference type="ARBA" id="ARBA00022694"/>
    </source>
</evidence>
<dbReference type="NCBIfam" id="TIGR00308">
    <property type="entry name" value="TRM1"/>
    <property type="match status" value="1"/>
</dbReference>
<evidence type="ECO:0000256" key="1">
    <source>
        <dbReference type="ARBA" id="ARBA00022555"/>
    </source>
</evidence>
<dbReference type="InterPro" id="IPR002833">
    <property type="entry name" value="PTH2"/>
</dbReference>
<evidence type="ECO:0000256" key="7">
    <source>
        <dbReference type="ARBA" id="ARBA00022884"/>
    </source>
</evidence>
<organism evidence="12 13">
    <name type="scientific">Rhizopus oryzae</name>
    <name type="common">Mucormycosis agent</name>
    <name type="synonym">Rhizopus arrhizus var. delemar</name>
    <dbReference type="NCBI Taxonomy" id="64495"/>
    <lineage>
        <taxon>Eukaryota</taxon>
        <taxon>Fungi</taxon>
        <taxon>Fungi incertae sedis</taxon>
        <taxon>Mucoromycota</taxon>
        <taxon>Mucoromycotina</taxon>
        <taxon>Mucoromycetes</taxon>
        <taxon>Mucorales</taxon>
        <taxon>Mucorineae</taxon>
        <taxon>Rhizopodaceae</taxon>
        <taxon>Rhizopus</taxon>
    </lineage>
</organism>
<keyword evidence="5 10" id="KW-0819">tRNA processing</keyword>
<evidence type="ECO:0000256" key="2">
    <source>
        <dbReference type="ARBA" id="ARBA00022603"/>
    </source>
</evidence>
<dbReference type="GO" id="GO:0004045">
    <property type="term" value="F:peptidyl-tRNA hydrolase activity"/>
    <property type="evidence" value="ECO:0007669"/>
    <property type="project" value="UniProtKB-EC"/>
</dbReference>
<evidence type="ECO:0000256" key="9">
    <source>
        <dbReference type="ARBA" id="ARBA00051897"/>
    </source>
</evidence>
<dbReference type="Pfam" id="PF01981">
    <property type="entry name" value="PTH2"/>
    <property type="match status" value="1"/>
</dbReference>
<dbReference type="PANTHER" id="PTHR10631">
    <property type="entry name" value="N 2 ,N 2 -DIMETHYLGUANOSINE TRNA METHYLTRANSFERASE"/>
    <property type="match status" value="1"/>
</dbReference>
<name>A0A9P6YDM9_RHIOR</name>
<keyword evidence="7 10" id="KW-0694">RNA-binding</keyword>
<dbReference type="SUPFAM" id="SSF102462">
    <property type="entry name" value="Peptidyl-tRNA hydrolase II"/>
    <property type="match status" value="1"/>
</dbReference>
<protein>
    <recommendedName>
        <fullName evidence="10">tRNA (guanine(26)-N(2))-dimethyltransferase</fullName>
        <ecNumber evidence="10">2.1.1.216</ecNumber>
    </recommendedName>
</protein>
<gene>
    <name evidence="12" type="ORF">G6F51_005767</name>
</gene>
<keyword evidence="1 10" id="KW-0820">tRNA-binding</keyword>
<dbReference type="FunFam" id="3.30.56.70:FF:000001">
    <property type="entry name" value="tRNA (guanine(26)-N(2))-dimethyltransferase"/>
    <property type="match status" value="1"/>
</dbReference>
<keyword evidence="2 10" id="KW-0489">Methyltransferase</keyword>
<evidence type="ECO:0000256" key="8">
    <source>
        <dbReference type="ARBA" id="ARBA00048707"/>
    </source>
</evidence>
<accession>A0A9P6YDM9</accession>
<evidence type="ECO:0000256" key="3">
    <source>
        <dbReference type="ARBA" id="ARBA00022679"/>
    </source>
</evidence>
<dbReference type="InterPro" id="IPR042296">
    <property type="entry name" value="tRNA_met_Trm1_C"/>
</dbReference>
<dbReference type="GO" id="GO:0002940">
    <property type="term" value="P:tRNA N2-guanine methylation"/>
    <property type="evidence" value="ECO:0007669"/>
    <property type="project" value="TreeGrafter"/>
</dbReference>
<dbReference type="OrthoDB" id="6349953at2759"/>
<dbReference type="Gene3D" id="3.40.50.150">
    <property type="entry name" value="Vaccinia Virus protein VP39"/>
    <property type="match status" value="1"/>
</dbReference>
<proteinExistence type="inferred from homology"/>
<comment type="similarity">
    <text evidence="10">Belongs to the class I-like SAM-binding methyltransferase superfamily. Trm1 family.</text>
</comment>
<dbReference type="SUPFAM" id="SSF53335">
    <property type="entry name" value="S-adenosyl-L-methionine-dependent methyltransferases"/>
    <property type="match status" value="1"/>
</dbReference>
<comment type="catalytic activity">
    <reaction evidence="9 10">
        <text>guanosine(26) in tRNA + 2 S-adenosyl-L-methionine = N(2)-dimethylguanosine(26) in tRNA + 2 S-adenosyl-L-homocysteine + 2 H(+)</text>
        <dbReference type="Rhea" id="RHEA:43140"/>
        <dbReference type="Rhea" id="RHEA-COMP:10359"/>
        <dbReference type="Rhea" id="RHEA-COMP:10360"/>
        <dbReference type="ChEBI" id="CHEBI:15378"/>
        <dbReference type="ChEBI" id="CHEBI:57856"/>
        <dbReference type="ChEBI" id="CHEBI:59789"/>
        <dbReference type="ChEBI" id="CHEBI:74269"/>
        <dbReference type="ChEBI" id="CHEBI:74513"/>
        <dbReference type="EC" id="2.1.1.216"/>
    </reaction>
</comment>
<dbReference type="Gene3D" id="3.30.56.70">
    <property type="entry name" value="N2,N2-dimethylguanosine tRNA methyltransferase, C-terminal domain"/>
    <property type="match status" value="1"/>
</dbReference>
<dbReference type="InterPro" id="IPR023476">
    <property type="entry name" value="Pep_tRNA_hydro_II_dom_sf"/>
</dbReference>